<comment type="cofactor">
    <cofactor evidence="1">
        <name>a divalent metal cation</name>
        <dbReference type="ChEBI" id="CHEBI:60240"/>
    </cofactor>
</comment>
<dbReference type="CDD" id="cd07783">
    <property type="entry name" value="ASKHA_NBD_FGGY_SePSK_AtXK1-like"/>
    <property type="match status" value="1"/>
</dbReference>
<dbReference type="InterPro" id="IPR018485">
    <property type="entry name" value="FGGY_C"/>
</dbReference>
<keyword evidence="5" id="KW-0418">Kinase</keyword>
<comment type="catalytic activity">
    <reaction evidence="7">
        <text>D-ribulose + ATP = D-ribulose 5-phosphate + ADP + H(+)</text>
        <dbReference type="Rhea" id="RHEA:17601"/>
        <dbReference type="ChEBI" id="CHEBI:15378"/>
        <dbReference type="ChEBI" id="CHEBI:17173"/>
        <dbReference type="ChEBI" id="CHEBI:30616"/>
        <dbReference type="ChEBI" id="CHEBI:58121"/>
        <dbReference type="ChEBI" id="CHEBI:456216"/>
        <dbReference type="EC" id="2.7.1.47"/>
    </reaction>
</comment>
<evidence type="ECO:0000256" key="5">
    <source>
        <dbReference type="ARBA" id="ARBA00022777"/>
    </source>
</evidence>
<comment type="caution">
    <text evidence="11">The sequence shown here is derived from an EMBL/GenBank/DDBJ whole genome shotgun (WGS) entry which is preliminary data.</text>
</comment>
<evidence type="ECO:0000256" key="8">
    <source>
        <dbReference type="ARBA" id="ARBA00066370"/>
    </source>
</evidence>
<evidence type="ECO:0000256" key="6">
    <source>
        <dbReference type="ARBA" id="ARBA00022840"/>
    </source>
</evidence>
<dbReference type="PANTHER" id="PTHR10196">
    <property type="entry name" value="SUGAR KINASE"/>
    <property type="match status" value="1"/>
</dbReference>
<organism evidence="11 12">
    <name type="scientific">Chlamydomonas eustigma</name>
    <dbReference type="NCBI Taxonomy" id="1157962"/>
    <lineage>
        <taxon>Eukaryota</taxon>
        <taxon>Viridiplantae</taxon>
        <taxon>Chlorophyta</taxon>
        <taxon>core chlorophytes</taxon>
        <taxon>Chlorophyceae</taxon>
        <taxon>CS clade</taxon>
        <taxon>Chlamydomonadales</taxon>
        <taxon>Chlamydomonadaceae</taxon>
        <taxon>Chlamydomonas</taxon>
    </lineage>
</organism>
<name>A0A250XKK1_9CHLO</name>
<keyword evidence="3" id="KW-0808">Transferase</keyword>
<evidence type="ECO:0000259" key="10">
    <source>
        <dbReference type="Pfam" id="PF02782"/>
    </source>
</evidence>
<feature type="domain" description="Carbohydrate kinase FGGY C-terminal" evidence="10">
    <location>
        <begin position="307"/>
        <end position="479"/>
    </location>
</feature>
<gene>
    <name evidence="11" type="ORF">CEUSTIGMA_g10884.t1</name>
</gene>
<comment type="similarity">
    <text evidence="2">Belongs to the FGGY kinase family.</text>
</comment>
<evidence type="ECO:0000256" key="3">
    <source>
        <dbReference type="ARBA" id="ARBA00022679"/>
    </source>
</evidence>
<protein>
    <recommendedName>
        <fullName evidence="9">D-ribulose kinase</fullName>
        <ecNumber evidence="8">2.7.1.47</ecNumber>
    </recommendedName>
</protein>
<dbReference type="Gene3D" id="3.30.420.40">
    <property type="match status" value="2"/>
</dbReference>
<keyword evidence="4" id="KW-0547">Nucleotide-binding</keyword>
<evidence type="ECO:0000256" key="9">
    <source>
        <dbReference type="ARBA" id="ARBA00072590"/>
    </source>
</evidence>
<evidence type="ECO:0000256" key="4">
    <source>
        <dbReference type="ARBA" id="ARBA00022741"/>
    </source>
</evidence>
<dbReference type="PANTHER" id="PTHR10196:SF80">
    <property type="entry name" value="D-RIBULOSE KINASE"/>
    <property type="match status" value="1"/>
</dbReference>
<accession>A0A250XKK1</accession>
<sequence length="495" mass="53031">MKLHGKHANSLADRDRITTLRTHHAFWHKADKRSITKIRGQGRCVVSPLISMAYYMGMDFGTSGARLTVIEDDGSTVFETKRAYAHAEQDWSSAWERLLWELLDSVPEKIRSEVVSVAFDGTSATSILVNQVDGKVLAPVKLYNEAQAEQAVQAVKAIAPASHTTSASTSTLCKLMAWHLEEVWQQAESHGMKPCLMHQADWLASLLHGSRSVSDWNNALKLGFDPETEAYPEWLNNQAFSHLLPSTVLAPGSPVAPLTAAAALRSGLPGSINGSSQPGCLVCAGTTDSIAAFVAAGVTEAGQAVTSLGSTLAIKMLSQTRVDDATYGVYSHRLGNSWLVGGASNTGGAVLRKFFADSELHSLTQKMDLSCPTGLDYYPLVKPGERFPINDPGLRPRLEPRPADNVVFLQGVLESMARIEGEAYKLLVQLGASPAVTEVLTAGGGAVNEMWTQLRAGAIGVPVSAAKHGDASYGAALLARQGWRSHCSAQTKKES</sequence>
<evidence type="ECO:0000256" key="1">
    <source>
        <dbReference type="ARBA" id="ARBA00001968"/>
    </source>
</evidence>
<dbReference type="FunFam" id="3.30.420.40:FF:000180">
    <property type="entry name" value="D-ribulose kinase isoform X1"/>
    <property type="match status" value="1"/>
</dbReference>
<dbReference type="Proteomes" id="UP000232323">
    <property type="component" value="Unassembled WGS sequence"/>
</dbReference>
<keyword evidence="12" id="KW-1185">Reference proteome</keyword>
<dbReference type="SUPFAM" id="SSF53067">
    <property type="entry name" value="Actin-like ATPase domain"/>
    <property type="match status" value="2"/>
</dbReference>
<proteinExistence type="inferred from homology"/>
<dbReference type="GO" id="GO:0004856">
    <property type="term" value="F:D-xylulokinase activity"/>
    <property type="evidence" value="ECO:0007669"/>
    <property type="project" value="TreeGrafter"/>
</dbReference>
<dbReference type="STRING" id="1157962.A0A250XKK1"/>
<dbReference type="EC" id="2.7.1.47" evidence="8"/>
<dbReference type="GO" id="GO:0005829">
    <property type="term" value="C:cytosol"/>
    <property type="evidence" value="ECO:0007669"/>
    <property type="project" value="TreeGrafter"/>
</dbReference>
<dbReference type="Pfam" id="PF02782">
    <property type="entry name" value="FGGY_C"/>
    <property type="match status" value="1"/>
</dbReference>
<dbReference type="EMBL" id="BEGY01000099">
    <property type="protein sequence ID" value="GAX83459.1"/>
    <property type="molecule type" value="Genomic_DNA"/>
</dbReference>
<reference evidence="11 12" key="1">
    <citation type="submission" date="2017-08" db="EMBL/GenBank/DDBJ databases">
        <title>Acidophilic green algal genome provides insights into adaptation to an acidic environment.</title>
        <authorList>
            <person name="Hirooka S."/>
            <person name="Hirose Y."/>
            <person name="Kanesaki Y."/>
            <person name="Higuchi S."/>
            <person name="Fujiwara T."/>
            <person name="Onuma R."/>
            <person name="Era A."/>
            <person name="Ohbayashi R."/>
            <person name="Uzuka A."/>
            <person name="Nozaki H."/>
            <person name="Yoshikawa H."/>
            <person name="Miyagishima S.Y."/>
        </authorList>
    </citation>
    <scope>NUCLEOTIDE SEQUENCE [LARGE SCALE GENOMIC DNA]</scope>
    <source>
        <strain evidence="11 12">NIES-2499</strain>
    </source>
</reference>
<evidence type="ECO:0000313" key="12">
    <source>
        <dbReference type="Proteomes" id="UP000232323"/>
    </source>
</evidence>
<evidence type="ECO:0000256" key="7">
    <source>
        <dbReference type="ARBA" id="ARBA00051146"/>
    </source>
</evidence>
<dbReference type="AlphaFoldDB" id="A0A250XKK1"/>
<dbReference type="GO" id="GO:0005997">
    <property type="term" value="P:xylulose metabolic process"/>
    <property type="evidence" value="ECO:0007669"/>
    <property type="project" value="TreeGrafter"/>
</dbReference>
<evidence type="ECO:0000256" key="2">
    <source>
        <dbReference type="ARBA" id="ARBA00009156"/>
    </source>
</evidence>
<dbReference type="GO" id="GO:0005524">
    <property type="term" value="F:ATP binding"/>
    <property type="evidence" value="ECO:0007669"/>
    <property type="project" value="UniProtKB-KW"/>
</dbReference>
<dbReference type="GO" id="GO:0019150">
    <property type="term" value="F:D-ribulokinase activity"/>
    <property type="evidence" value="ECO:0007669"/>
    <property type="project" value="UniProtKB-EC"/>
</dbReference>
<dbReference type="OrthoDB" id="10262702at2759"/>
<keyword evidence="6" id="KW-0067">ATP-binding</keyword>
<evidence type="ECO:0000313" key="11">
    <source>
        <dbReference type="EMBL" id="GAX83459.1"/>
    </source>
</evidence>
<dbReference type="InterPro" id="IPR043129">
    <property type="entry name" value="ATPase_NBD"/>
</dbReference>